<dbReference type="InterPro" id="IPR011009">
    <property type="entry name" value="Kinase-like_dom_sf"/>
</dbReference>
<dbReference type="PROSITE" id="PS00108">
    <property type="entry name" value="PROTEIN_KINASE_ST"/>
    <property type="match status" value="1"/>
</dbReference>
<feature type="region of interest" description="Disordered" evidence="7">
    <location>
        <begin position="640"/>
        <end position="707"/>
    </location>
</feature>
<dbReference type="Proteomes" id="UP000076874">
    <property type="component" value="Unassembled WGS sequence"/>
</dbReference>
<dbReference type="GO" id="GO:0005634">
    <property type="term" value="C:nucleus"/>
    <property type="evidence" value="ECO:0007669"/>
    <property type="project" value="TreeGrafter"/>
</dbReference>
<feature type="compositionally biased region" description="Polar residues" evidence="7">
    <location>
        <begin position="555"/>
        <end position="572"/>
    </location>
</feature>
<dbReference type="InterPro" id="IPR009057">
    <property type="entry name" value="Homeodomain-like_sf"/>
</dbReference>
<dbReference type="PROSITE" id="PS00107">
    <property type="entry name" value="PROTEIN_KINASE_ATP"/>
    <property type="match status" value="1"/>
</dbReference>
<dbReference type="GO" id="GO:0004674">
    <property type="term" value="F:protein serine/threonine kinase activity"/>
    <property type="evidence" value="ECO:0007669"/>
    <property type="project" value="UniProtKB-EC"/>
</dbReference>
<feature type="binding site" evidence="6">
    <location>
        <position position="227"/>
    </location>
    <ligand>
        <name>ATP</name>
        <dbReference type="ChEBI" id="CHEBI:30616"/>
    </ligand>
</feature>
<dbReference type="SUPFAM" id="SSF49879">
    <property type="entry name" value="SMAD/FHA domain"/>
    <property type="match status" value="1"/>
</dbReference>
<dbReference type="InterPro" id="IPR008271">
    <property type="entry name" value="Ser/Thr_kinase_AS"/>
</dbReference>
<accession>A0A167SLT2</accession>
<sequence>MADARTICSITTDERFVILPHNENFLGEQAAFDLDDGASHYSGSFHGTPAPQSSRLQVLCITTAHKPKNPEAGFVFGKNAAVCDILLDDPTISDRQFSLPLNFGSNTLLLKNLSRHGTQVKLHKLNENILLKATRWLDEYELAQLSLGDNIKLEIERYGEPNDWSDFCDNLGTGLGLGQLRLSTNIETTNASKRAAVFIRERRLGSGANAQVFMAVEKHTGDAFAMKLYDKEAGGRWQEPEILERLRHQHIVRFVRYTKPAQQPAELIMELISGTTLQSVLDLTAGNRQLDPFEAREVLHQVLDAVAYVHSHDIMHRDLKPANIMVQRRDPIHVKLVDFGEAKRGKQFSRICGTPLYMAPEISKKRFPCTDKVDVFSLGVIALQLFYGLPTHPGEGETWSDAILRKRATLVAAAADDPSVLTNSFVCGLLREQPHRRPSARVSLGHDFFRSDMGLAAVSLASGDAVDWPTQLYYPTVSHPDPQNYDVGEPSSDGAKAVRDQASSKLPSTESWGSRSQYGVQLPEEQVEEEEDTWQQTSDSSTSNSHPSRRFTRSDAPTRSIPQANVVTSPWNLPSAAAEGTGDSVVATSTGTKSPDGSQVSGNPVSHPASQLQDVDSQSEAGYYYDGCWLDPLHDLGGGSFAENQRSSRRHQDTASIAGKSSTASEPLSEPTPILQNLLELEDGDNTASRRTSNPDHHHRQGGTEDHGSLAQEAIGHAYGTPEDHYFLAGFAIGSLASVPRASVHAGEGLFAAVDDEGPQVRKDGGEEEGSESDGSESARNQGNQPESRPIRRRRRTSAQNKAILETSYRQNPRPDNVEYLRLVATVSMSKKQIQVICT</sequence>
<dbReference type="SUPFAM" id="SSF56112">
    <property type="entry name" value="Protein kinase-like (PK-like)"/>
    <property type="match status" value="1"/>
</dbReference>
<dbReference type="Pfam" id="PF00069">
    <property type="entry name" value="Pkinase"/>
    <property type="match status" value="1"/>
</dbReference>
<organism evidence="10 11">
    <name type="scientific">Niveomyces insectorum RCEF 264</name>
    <dbReference type="NCBI Taxonomy" id="1081102"/>
    <lineage>
        <taxon>Eukaryota</taxon>
        <taxon>Fungi</taxon>
        <taxon>Dikarya</taxon>
        <taxon>Ascomycota</taxon>
        <taxon>Pezizomycotina</taxon>
        <taxon>Sordariomycetes</taxon>
        <taxon>Hypocreomycetidae</taxon>
        <taxon>Hypocreales</taxon>
        <taxon>Cordycipitaceae</taxon>
        <taxon>Niveomyces</taxon>
    </lineage>
</organism>
<dbReference type="GO" id="GO:0003677">
    <property type="term" value="F:DNA binding"/>
    <property type="evidence" value="ECO:0007669"/>
    <property type="project" value="InterPro"/>
</dbReference>
<dbReference type="InterPro" id="IPR008984">
    <property type="entry name" value="SMAD_FHA_dom_sf"/>
</dbReference>
<feature type="domain" description="FHA" evidence="8">
    <location>
        <begin position="74"/>
        <end position="125"/>
    </location>
</feature>
<evidence type="ECO:0000259" key="9">
    <source>
        <dbReference type="PROSITE" id="PS50011"/>
    </source>
</evidence>
<evidence type="ECO:0000256" key="7">
    <source>
        <dbReference type="SAM" id="MobiDB-lite"/>
    </source>
</evidence>
<dbReference type="SMART" id="SM00240">
    <property type="entry name" value="FHA"/>
    <property type="match status" value="1"/>
</dbReference>
<dbReference type="SUPFAM" id="SSF46689">
    <property type="entry name" value="Homeodomain-like"/>
    <property type="match status" value="1"/>
</dbReference>
<dbReference type="Pfam" id="PF00498">
    <property type="entry name" value="FHA"/>
    <property type="match status" value="1"/>
</dbReference>
<dbReference type="STRING" id="1081102.A0A167SLT2"/>
<dbReference type="GO" id="GO:0005737">
    <property type="term" value="C:cytoplasm"/>
    <property type="evidence" value="ECO:0007669"/>
    <property type="project" value="TreeGrafter"/>
</dbReference>
<dbReference type="CDD" id="cd00086">
    <property type="entry name" value="homeodomain"/>
    <property type="match status" value="1"/>
</dbReference>
<gene>
    <name evidence="10" type="ORF">SPI_05937</name>
</gene>
<dbReference type="InterPro" id="IPR000253">
    <property type="entry name" value="FHA_dom"/>
</dbReference>
<dbReference type="PROSITE" id="PS50006">
    <property type="entry name" value="FHA_DOMAIN"/>
    <property type="match status" value="1"/>
</dbReference>
<comment type="catalytic activity">
    <reaction evidence="5">
        <text>L-seryl-[protein] + ATP = O-phospho-L-seryl-[protein] + ADP + H(+)</text>
        <dbReference type="Rhea" id="RHEA:17989"/>
        <dbReference type="Rhea" id="RHEA-COMP:9863"/>
        <dbReference type="Rhea" id="RHEA-COMP:11604"/>
        <dbReference type="ChEBI" id="CHEBI:15378"/>
        <dbReference type="ChEBI" id="CHEBI:29999"/>
        <dbReference type="ChEBI" id="CHEBI:30616"/>
        <dbReference type="ChEBI" id="CHEBI:83421"/>
        <dbReference type="ChEBI" id="CHEBI:456216"/>
        <dbReference type="EC" id="2.7.11.1"/>
    </reaction>
</comment>
<feature type="region of interest" description="Disordered" evidence="7">
    <location>
        <begin position="753"/>
        <end position="812"/>
    </location>
</feature>
<evidence type="ECO:0000256" key="6">
    <source>
        <dbReference type="PROSITE-ProRule" id="PRU10141"/>
    </source>
</evidence>
<dbReference type="SMART" id="SM00220">
    <property type="entry name" value="S_TKc"/>
    <property type="match status" value="1"/>
</dbReference>
<keyword evidence="11" id="KW-1185">Reference proteome</keyword>
<dbReference type="PROSITE" id="PS50011">
    <property type="entry name" value="PROTEIN_KINASE_DOM"/>
    <property type="match status" value="1"/>
</dbReference>
<dbReference type="PANTHER" id="PTHR44167">
    <property type="entry name" value="OVARIAN-SPECIFIC SERINE/THREONINE-PROTEIN KINASE LOK-RELATED"/>
    <property type="match status" value="1"/>
</dbReference>
<feature type="region of interest" description="Disordered" evidence="7">
    <location>
        <begin position="477"/>
        <end position="617"/>
    </location>
</feature>
<dbReference type="OrthoDB" id="4935649at2759"/>
<comment type="similarity">
    <text evidence="1">Belongs to the protein kinase superfamily. CAMK Ser/Thr protein kinase family. CHEK2 subfamily.</text>
</comment>
<dbReference type="GO" id="GO:0005524">
    <property type="term" value="F:ATP binding"/>
    <property type="evidence" value="ECO:0007669"/>
    <property type="project" value="UniProtKB-UniRule"/>
</dbReference>
<keyword evidence="2 6" id="KW-0547">Nucleotide-binding</keyword>
<evidence type="ECO:0000313" key="10">
    <source>
        <dbReference type="EMBL" id="OAA59739.1"/>
    </source>
</evidence>
<evidence type="ECO:0000256" key="1">
    <source>
        <dbReference type="ARBA" id="ARBA00005575"/>
    </source>
</evidence>
<keyword evidence="10" id="KW-0808">Transferase</keyword>
<proteinExistence type="inferred from homology"/>
<reference evidence="10 11" key="1">
    <citation type="journal article" date="2016" name="Genome Biol. Evol.">
        <title>Divergent and convergent evolution of fungal pathogenicity.</title>
        <authorList>
            <person name="Shang Y."/>
            <person name="Xiao G."/>
            <person name="Zheng P."/>
            <person name="Cen K."/>
            <person name="Zhan S."/>
            <person name="Wang C."/>
        </authorList>
    </citation>
    <scope>NUCLEOTIDE SEQUENCE [LARGE SCALE GENOMIC DNA]</scope>
    <source>
        <strain evidence="10 11">RCEF 264</strain>
    </source>
</reference>
<dbReference type="Gene3D" id="2.60.200.20">
    <property type="match status" value="1"/>
</dbReference>
<dbReference type="CDD" id="cd14014">
    <property type="entry name" value="STKc_PknB_like"/>
    <property type="match status" value="1"/>
</dbReference>
<evidence type="ECO:0000256" key="4">
    <source>
        <dbReference type="ARBA" id="ARBA00047899"/>
    </source>
</evidence>
<feature type="compositionally biased region" description="Polar residues" evidence="7">
    <location>
        <begin position="501"/>
        <end position="519"/>
    </location>
</feature>
<name>A0A167SLT2_9HYPO</name>
<evidence type="ECO:0000259" key="8">
    <source>
        <dbReference type="PROSITE" id="PS50006"/>
    </source>
</evidence>
<dbReference type="Gene3D" id="1.10.10.60">
    <property type="entry name" value="Homeodomain-like"/>
    <property type="match status" value="1"/>
</dbReference>
<evidence type="ECO:0000256" key="2">
    <source>
        <dbReference type="ARBA" id="ARBA00022741"/>
    </source>
</evidence>
<dbReference type="PANTHER" id="PTHR44167:SF18">
    <property type="entry name" value="PROTEIN KINASE DOMAIN-CONTAINING PROTEIN"/>
    <property type="match status" value="1"/>
</dbReference>
<evidence type="ECO:0000256" key="3">
    <source>
        <dbReference type="ARBA" id="ARBA00022840"/>
    </source>
</evidence>
<keyword evidence="10" id="KW-0418">Kinase</keyword>
<dbReference type="GO" id="GO:0044773">
    <property type="term" value="P:mitotic DNA damage checkpoint signaling"/>
    <property type="evidence" value="ECO:0007669"/>
    <property type="project" value="TreeGrafter"/>
</dbReference>
<feature type="compositionally biased region" description="Polar residues" evidence="7">
    <location>
        <begin position="586"/>
        <end position="617"/>
    </location>
</feature>
<keyword evidence="3 6" id="KW-0067">ATP-binding</keyword>
<dbReference type="EMBL" id="AZHD01000010">
    <property type="protein sequence ID" value="OAA59739.1"/>
    <property type="molecule type" value="Genomic_DNA"/>
</dbReference>
<evidence type="ECO:0000256" key="5">
    <source>
        <dbReference type="ARBA" id="ARBA00048679"/>
    </source>
</evidence>
<feature type="compositionally biased region" description="Acidic residues" evidence="7">
    <location>
        <begin position="766"/>
        <end position="775"/>
    </location>
</feature>
<dbReference type="InterPro" id="IPR001356">
    <property type="entry name" value="HD"/>
</dbReference>
<protein>
    <submittedName>
        <fullName evidence="10">Protein kinase-like domain protein</fullName>
    </submittedName>
</protein>
<dbReference type="InterPro" id="IPR000719">
    <property type="entry name" value="Prot_kinase_dom"/>
</dbReference>
<comment type="catalytic activity">
    <reaction evidence="4">
        <text>L-threonyl-[protein] + ATP = O-phospho-L-threonyl-[protein] + ADP + H(+)</text>
        <dbReference type="Rhea" id="RHEA:46608"/>
        <dbReference type="Rhea" id="RHEA-COMP:11060"/>
        <dbReference type="Rhea" id="RHEA-COMP:11605"/>
        <dbReference type="ChEBI" id="CHEBI:15378"/>
        <dbReference type="ChEBI" id="CHEBI:30013"/>
        <dbReference type="ChEBI" id="CHEBI:30616"/>
        <dbReference type="ChEBI" id="CHEBI:61977"/>
        <dbReference type="ChEBI" id="CHEBI:456216"/>
        <dbReference type="EC" id="2.7.11.1"/>
    </reaction>
</comment>
<feature type="domain" description="Protein kinase" evidence="9">
    <location>
        <begin position="198"/>
        <end position="449"/>
    </location>
</feature>
<comment type="caution">
    <text evidence="10">The sequence shown here is derived from an EMBL/GenBank/DDBJ whole genome shotgun (WGS) entry which is preliminary data.</text>
</comment>
<dbReference type="Gene3D" id="1.10.510.10">
    <property type="entry name" value="Transferase(Phosphotransferase) domain 1"/>
    <property type="match status" value="1"/>
</dbReference>
<dbReference type="AlphaFoldDB" id="A0A167SLT2"/>
<evidence type="ECO:0000313" key="11">
    <source>
        <dbReference type="Proteomes" id="UP000076874"/>
    </source>
</evidence>
<dbReference type="InterPro" id="IPR017441">
    <property type="entry name" value="Protein_kinase_ATP_BS"/>
</dbReference>